<accession>A0A5M6HK62</accession>
<keyword evidence="2" id="KW-1185">Reference proteome</keyword>
<evidence type="ECO:0000313" key="1">
    <source>
        <dbReference type="EMBL" id="KAA5596260.1"/>
    </source>
</evidence>
<proteinExistence type="predicted"/>
<comment type="caution">
    <text evidence="1">The sequence shown here is derived from an EMBL/GenBank/DDBJ whole genome shotgun (WGS) entry which is preliminary data.</text>
</comment>
<dbReference type="EMBL" id="VWPL01000044">
    <property type="protein sequence ID" value="KAA5596260.1"/>
    <property type="molecule type" value="Genomic_DNA"/>
</dbReference>
<evidence type="ECO:0000313" key="2">
    <source>
        <dbReference type="Proteomes" id="UP000323886"/>
    </source>
</evidence>
<name>A0A5M6HK62_9HYPH</name>
<reference evidence="1 2" key="1">
    <citation type="submission" date="2019-09" db="EMBL/GenBank/DDBJ databases">
        <title>Draft Whole-Genome sequence of Blastochloris sulfoviridis DSM 729.</title>
        <authorList>
            <person name="Meyer T.E."/>
            <person name="Kyndt J.A."/>
        </authorList>
    </citation>
    <scope>NUCLEOTIDE SEQUENCE [LARGE SCALE GENOMIC DNA]</scope>
    <source>
        <strain evidence="1 2">DSM 729</strain>
    </source>
</reference>
<dbReference type="RefSeq" id="WP_150098739.1">
    <property type="nucleotide sequence ID" value="NZ_VWPL01000044.1"/>
</dbReference>
<gene>
    <name evidence="1" type="ORF">F1193_15650</name>
</gene>
<sequence>MHLEQGRTIVQLVEPHLAGLHRQLLVERLAEERMVTHAGAGRPHHLDRVLVAVDCGRHEVRRPHQRRQVHMVRHEDVLAGSARLR</sequence>
<dbReference type="Proteomes" id="UP000323886">
    <property type="component" value="Unassembled WGS sequence"/>
</dbReference>
<protein>
    <submittedName>
        <fullName evidence="1">Uncharacterized protein</fullName>
    </submittedName>
</protein>
<dbReference type="AlphaFoldDB" id="A0A5M6HK62"/>
<organism evidence="1 2">
    <name type="scientific">Blastochloris sulfoviridis</name>
    <dbReference type="NCBI Taxonomy" id="50712"/>
    <lineage>
        <taxon>Bacteria</taxon>
        <taxon>Pseudomonadati</taxon>
        <taxon>Pseudomonadota</taxon>
        <taxon>Alphaproteobacteria</taxon>
        <taxon>Hyphomicrobiales</taxon>
        <taxon>Blastochloridaceae</taxon>
        <taxon>Blastochloris</taxon>
    </lineage>
</organism>